<proteinExistence type="predicted"/>
<gene>
    <name evidence="2" type="ORF">SCFA_3910006</name>
</gene>
<organism evidence="2">
    <name type="scientific">anaerobic digester metagenome</name>
    <dbReference type="NCBI Taxonomy" id="1263854"/>
    <lineage>
        <taxon>unclassified sequences</taxon>
        <taxon>metagenomes</taxon>
        <taxon>ecological metagenomes</taxon>
    </lineage>
</organism>
<keyword evidence="1" id="KW-1133">Transmembrane helix</keyword>
<evidence type="ECO:0000256" key="1">
    <source>
        <dbReference type="SAM" id="Phobius"/>
    </source>
</evidence>
<dbReference type="EMBL" id="CAADRN010000325">
    <property type="protein sequence ID" value="VFU18114.1"/>
    <property type="molecule type" value="Genomic_DNA"/>
</dbReference>
<evidence type="ECO:0000313" key="2">
    <source>
        <dbReference type="EMBL" id="VFU18114.1"/>
    </source>
</evidence>
<sequence>MFFWSKNYIELQYPSSTQKILYISLIIVTISKGASIYTSTIEKDIIIR</sequence>
<name>A0A485M7Q8_9ZZZZ</name>
<protein>
    <submittedName>
        <fullName evidence="2">Uncharacterized protein</fullName>
    </submittedName>
</protein>
<feature type="transmembrane region" description="Helical" evidence="1">
    <location>
        <begin position="20"/>
        <end position="38"/>
    </location>
</feature>
<dbReference type="AlphaFoldDB" id="A0A485M7Q8"/>
<accession>A0A485M7Q8</accession>
<keyword evidence="1" id="KW-0472">Membrane</keyword>
<keyword evidence="1" id="KW-0812">Transmembrane</keyword>
<reference evidence="2" key="1">
    <citation type="submission" date="2019-03" db="EMBL/GenBank/DDBJ databases">
        <authorList>
            <person name="Hao L."/>
        </authorList>
    </citation>
    <scope>NUCLEOTIDE SEQUENCE</scope>
</reference>